<dbReference type="EMBL" id="FUPS01000014">
    <property type="protein sequence ID" value="SJS98000.1"/>
    <property type="molecule type" value="Genomic_DNA"/>
</dbReference>
<accession>A0A9X8WRS8</accession>
<proteinExistence type="predicted"/>
<dbReference type="Gene3D" id="3.40.1360.10">
    <property type="match status" value="1"/>
</dbReference>
<dbReference type="SUPFAM" id="SSF56731">
    <property type="entry name" value="DNA primase core"/>
    <property type="match status" value="1"/>
</dbReference>
<dbReference type="Proteomes" id="UP000189137">
    <property type="component" value="Unassembled WGS sequence"/>
</dbReference>
<organism evidence="1 2">
    <name type="scientific">Clostridioides difficile</name>
    <name type="common">Peptoclostridium difficile</name>
    <dbReference type="NCBI Taxonomy" id="1496"/>
    <lineage>
        <taxon>Bacteria</taxon>
        <taxon>Bacillati</taxon>
        <taxon>Bacillota</taxon>
        <taxon>Clostridia</taxon>
        <taxon>Peptostreptococcales</taxon>
        <taxon>Peptostreptococcaceae</taxon>
        <taxon>Clostridioides</taxon>
    </lineage>
</organism>
<protein>
    <submittedName>
        <fullName evidence="1">DNA primase (Bacterial type)</fullName>
    </submittedName>
</protein>
<reference evidence="1 2" key="1">
    <citation type="submission" date="2017-02" db="EMBL/GenBank/DDBJ databases">
        <authorList>
            <consortium name="Pathogen Informatics"/>
        </authorList>
    </citation>
    <scope>NUCLEOTIDE SEQUENCE [LARGE SCALE GENOMIC DNA]</scope>
    <source>
        <strain evidence="1 2">VRECD0157</strain>
    </source>
</reference>
<sequence length="283" mass="33272">MSLFDLVMASKNIDFKSSIKFITDIVKCTYCYEPKIGFGTLNLTKSKSILDIEVEILNRIDKPFLHRTYPQKRIKQWEEEGISFEAIKNFDVRYDIENNRVVIPHMNINNEVVGIRVRAFNKYLTKRYGKYYPLWLDDKGYNHPLGKNLYGLNKNKENIRHKKKVFIFEGEKSVLKFETIYPKNNIAVATCGSSFSNYQKKMILDLGVTEIIIAYDRQFQELEDDDCTKWWNKIKKMTKNLSGLVDVYVLWDVENLLSYKDSPIDKGKDVFEKLLKNKIKVGD</sequence>
<name>A0A9X8WRS8_CLODI</name>
<dbReference type="RefSeq" id="WP_009900639.1">
    <property type="nucleotide sequence ID" value="NZ_BIQW01000005.1"/>
</dbReference>
<evidence type="ECO:0000313" key="2">
    <source>
        <dbReference type="Proteomes" id="UP000189137"/>
    </source>
</evidence>
<comment type="caution">
    <text evidence="1">The sequence shown here is derived from an EMBL/GenBank/DDBJ whole genome shotgun (WGS) entry which is preliminary data.</text>
</comment>
<evidence type="ECO:0000313" key="1">
    <source>
        <dbReference type="EMBL" id="SJS98000.1"/>
    </source>
</evidence>
<gene>
    <name evidence="1" type="ORF">SAMEA3375112_03317</name>
</gene>
<dbReference type="AlphaFoldDB" id="A0A9X8WRS8"/>